<organism evidence="3 4">
    <name type="scientific">Mucilaginibacter arboris</name>
    <dbReference type="NCBI Taxonomy" id="2682090"/>
    <lineage>
        <taxon>Bacteria</taxon>
        <taxon>Pseudomonadati</taxon>
        <taxon>Bacteroidota</taxon>
        <taxon>Sphingobacteriia</taxon>
        <taxon>Sphingobacteriales</taxon>
        <taxon>Sphingobacteriaceae</taxon>
        <taxon>Mucilaginibacter</taxon>
    </lineage>
</organism>
<feature type="signal peptide" evidence="2">
    <location>
        <begin position="1"/>
        <end position="20"/>
    </location>
</feature>
<evidence type="ECO:0000313" key="3">
    <source>
        <dbReference type="EMBL" id="MVN20877.1"/>
    </source>
</evidence>
<accession>A0A7K1SUE0</accession>
<dbReference type="Proteomes" id="UP000462014">
    <property type="component" value="Unassembled WGS sequence"/>
</dbReference>
<protein>
    <submittedName>
        <fullName evidence="3">Uncharacterized protein</fullName>
    </submittedName>
</protein>
<feature type="region of interest" description="Disordered" evidence="1">
    <location>
        <begin position="24"/>
        <end position="61"/>
    </location>
</feature>
<dbReference type="AlphaFoldDB" id="A0A7K1SUE0"/>
<name>A0A7K1SUE0_9SPHI</name>
<dbReference type="RefSeq" id="WP_157564764.1">
    <property type="nucleotide sequence ID" value="NZ_WPIK01000004.1"/>
</dbReference>
<evidence type="ECO:0000313" key="4">
    <source>
        <dbReference type="Proteomes" id="UP000462014"/>
    </source>
</evidence>
<comment type="caution">
    <text evidence="3">The sequence shown here is derived from an EMBL/GenBank/DDBJ whole genome shotgun (WGS) entry which is preliminary data.</text>
</comment>
<evidence type="ECO:0000256" key="1">
    <source>
        <dbReference type="SAM" id="MobiDB-lite"/>
    </source>
</evidence>
<feature type="compositionally biased region" description="Polar residues" evidence="1">
    <location>
        <begin position="41"/>
        <end position="54"/>
    </location>
</feature>
<gene>
    <name evidence="3" type="ORF">GO621_04930</name>
</gene>
<keyword evidence="4" id="KW-1185">Reference proteome</keyword>
<reference evidence="3 4" key="1">
    <citation type="submission" date="2019-12" db="EMBL/GenBank/DDBJ databases">
        <title>Mucilaginibacter sp. HMF7410 genome sequencing and assembly.</title>
        <authorList>
            <person name="Kang H."/>
            <person name="Cha I."/>
            <person name="Kim H."/>
            <person name="Joh K."/>
        </authorList>
    </citation>
    <scope>NUCLEOTIDE SEQUENCE [LARGE SCALE GENOMIC DNA]</scope>
    <source>
        <strain evidence="3 4">HMF7410</strain>
    </source>
</reference>
<proteinExistence type="predicted"/>
<keyword evidence="2" id="KW-0732">Signal</keyword>
<sequence>MLIKKLSLFILILAASAVIESCNNGSNGDRAKGGEADTVGNKGNIQMKDSTNGMKDTLKHP</sequence>
<evidence type="ECO:0000256" key="2">
    <source>
        <dbReference type="SAM" id="SignalP"/>
    </source>
</evidence>
<dbReference type="EMBL" id="WPIK01000004">
    <property type="protein sequence ID" value="MVN20877.1"/>
    <property type="molecule type" value="Genomic_DNA"/>
</dbReference>
<feature type="chain" id="PRO_5029672727" evidence="2">
    <location>
        <begin position="21"/>
        <end position="61"/>
    </location>
</feature>